<dbReference type="GO" id="GO:0016567">
    <property type="term" value="P:protein ubiquitination"/>
    <property type="evidence" value="ECO:0007669"/>
    <property type="project" value="UniProtKB-UniPathway"/>
</dbReference>
<dbReference type="InterPro" id="IPR008974">
    <property type="entry name" value="TRAF-like"/>
</dbReference>
<comment type="function">
    <text evidence="6">E3 ubiquitin-protein ligase that mediates ubiquitination and subsequent proteasomal degradation of target proteins. E3 ubiquitin ligases accept ubiquitin from an E2 ubiquitin-conjugating enzyme in the form of a thioester and then directly transfers the ubiquitin to targeted substrates.</text>
</comment>
<dbReference type="InterPro" id="IPR013010">
    <property type="entry name" value="Znf_SIAH"/>
</dbReference>
<evidence type="ECO:0000256" key="2">
    <source>
        <dbReference type="ARBA" id="ARBA00022723"/>
    </source>
</evidence>
<proteinExistence type="inferred from homology"/>
<keyword evidence="4 6" id="KW-0862">Zinc</keyword>
<dbReference type="AlphaFoldDB" id="A0A8D3ATU9"/>
<dbReference type="Pfam" id="PF21361">
    <property type="entry name" value="Sina_ZnF"/>
    <property type="match status" value="1"/>
</dbReference>
<dbReference type="InterPro" id="IPR004162">
    <property type="entry name" value="SINA-like_animal"/>
</dbReference>
<protein>
    <recommendedName>
        <fullName evidence="6">E3 ubiquitin-protein ligase</fullName>
        <ecNumber evidence="6">2.3.2.27</ecNumber>
    </recommendedName>
</protein>
<evidence type="ECO:0000256" key="4">
    <source>
        <dbReference type="ARBA" id="ARBA00022833"/>
    </source>
</evidence>
<comment type="pathway">
    <text evidence="6">Protein modification; protein ubiquitination.</text>
</comment>
<dbReference type="PANTHER" id="PTHR45877:SF4">
    <property type="entry name" value="E3 UBIQUITIN-PROTEIN LIGASE SIAH2"/>
    <property type="match status" value="1"/>
</dbReference>
<dbReference type="GeneTree" id="ENSGT00940000159812"/>
<reference evidence="8" key="2">
    <citation type="submission" date="2025-08" db="UniProtKB">
        <authorList>
            <consortium name="Ensembl"/>
        </authorList>
    </citation>
    <scope>IDENTIFICATION</scope>
</reference>
<dbReference type="Pfam" id="PF03145">
    <property type="entry name" value="Sina_TRAF"/>
    <property type="match status" value="1"/>
</dbReference>
<evidence type="ECO:0000256" key="3">
    <source>
        <dbReference type="ARBA" id="ARBA00022771"/>
    </source>
</evidence>
<keyword evidence="6" id="KW-0833">Ubl conjugation pathway</keyword>
<evidence type="ECO:0000256" key="6">
    <source>
        <dbReference type="RuleBase" id="RU201113"/>
    </source>
</evidence>
<sequence>DPNSPVCCPGVELTSRQASCGQTVVLATRPAGVRDRCFFQHSVSVSPQGSSAGRQPSLHRGEDPELEEACVELRPCTCPCPGATCEWRGSLEAVVPHLMHAHKSIATLQGEDVVLLATDINLPGAVDWVMLQSCFSHHFLLVLEKREKFGGHQRFFAVVLLVGGRERAEHFAYRLELNGRRRRLTWEATPRSVHDGVAAAILNDDCLAFDDSIAQLFADNGNLGINVTISMC</sequence>
<evidence type="ECO:0000256" key="5">
    <source>
        <dbReference type="PROSITE-ProRule" id="PRU00455"/>
    </source>
</evidence>
<organism evidence="8 9">
    <name type="scientific">Scophthalmus maximus</name>
    <name type="common">Turbot</name>
    <name type="synonym">Psetta maxima</name>
    <dbReference type="NCBI Taxonomy" id="52904"/>
    <lineage>
        <taxon>Eukaryota</taxon>
        <taxon>Metazoa</taxon>
        <taxon>Chordata</taxon>
        <taxon>Craniata</taxon>
        <taxon>Vertebrata</taxon>
        <taxon>Euteleostomi</taxon>
        <taxon>Actinopterygii</taxon>
        <taxon>Neopterygii</taxon>
        <taxon>Teleostei</taxon>
        <taxon>Neoteleostei</taxon>
        <taxon>Acanthomorphata</taxon>
        <taxon>Carangaria</taxon>
        <taxon>Pleuronectiformes</taxon>
        <taxon>Pleuronectoidei</taxon>
        <taxon>Scophthalmidae</taxon>
        <taxon>Scophthalmus</taxon>
    </lineage>
</organism>
<accession>A0A8D3ATU9</accession>
<comment type="domain">
    <text evidence="6">The RING-type zinc finger domain is essential for ubiquitin ligase activity.</text>
</comment>
<dbReference type="Proteomes" id="UP000694558">
    <property type="component" value="Chromosome 4"/>
</dbReference>
<reference evidence="8" key="1">
    <citation type="submission" date="2023-05" db="EMBL/GenBank/DDBJ databases">
        <title>High-quality long-read genome of Scophthalmus maximus.</title>
        <authorList>
            <person name="Lien S."/>
            <person name="Martinez P."/>
        </authorList>
    </citation>
    <scope>NUCLEOTIDE SEQUENCE [LARGE SCALE GENOMIC DNA]</scope>
</reference>
<evidence type="ECO:0000313" key="8">
    <source>
        <dbReference type="Ensembl" id="ENSSMAP00000023414.2"/>
    </source>
</evidence>
<dbReference type="GO" id="GO:0008270">
    <property type="term" value="F:zinc ion binding"/>
    <property type="evidence" value="ECO:0007669"/>
    <property type="project" value="UniProtKB-KW"/>
</dbReference>
<evidence type="ECO:0000256" key="1">
    <source>
        <dbReference type="ARBA" id="ARBA00009119"/>
    </source>
</evidence>
<feature type="domain" description="SIAH-type" evidence="7">
    <location>
        <begin position="42"/>
        <end position="103"/>
    </location>
</feature>
<dbReference type="Gene3D" id="3.30.160.60">
    <property type="entry name" value="Classic Zinc Finger"/>
    <property type="match status" value="1"/>
</dbReference>
<dbReference type="EC" id="2.3.2.27" evidence="6"/>
<dbReference type="GO" id="GO:0043161">
    <property type="term" value="P:proteasome-mediated ubiquitin-dependent protein catabolic process"/>
    <property type="evidence" value="ECO:0007669"/>
    <property type="project" value="TreeGrafter"/>
</dbReference>
<dbReference type="SUPFAM" id="SSF49599">
    <property type="entry name" value="TRAF domain-like"/>
    <property type="match status" value="1"/>
</dbReference>
<dbReference type="Ensembl" id="ENSSMAT00000023681.2">
    <property type="protein sequence ID" value="ENSSMAP00000023414.2"/>
    <property type="gene ID" value="ENSSMAG00000026703.1"/>
</dbReference>
<dbReference type="UniPathway" id="UPA00143"/>
<dbReference type="PANTHER" id="PTHR45877">
    <property type="entry name" value="E3 UBIQUITIN-PROTEIN LIGASE SIAH2"/>
    <property type="match status" value="1"/>
</dbReference>
<dbReference type="FunFam" id="2.60.210.10:FF:000002">
    <property type="entry name" value="E3 ubiquitin-protein ligase"/>
    <property type="match status" value="1"/>
</dbReference>
<dbReference type="PROSITE" id="PS51081">
    <property type="entry name" value="ZF_SIAH"/>
    <property type="match status" value="1"/>
</dbReference>
<dbReference type="CDD" id="cd03829">
    <property type="entry name" value="Sina"/>
    <property type="match status" value="1"/>
</dbReference>
<dbReference type="GO" id="GO:0005737">
    <property type="term" value="C:cytoplasm"/>
    <property type="evidence" value="ECO:0007669"/>
    <property type="project" value="InterPro"/>
</dbReference>
<dbReference type="GO" id="GO:0031624">
    <property type="term" value="F:ubiquitin conjugating enzyme binding"/>
    <property type="evidence" value="ECO:0007669"/>
    <property type="project" value="TreeGrafter"/>
</dbReference>
<dbReference type="GO" id="GO:0061630">
    <property type="term" value="F:ubiquitin protein ligase activity"/>
    <property type="evidence" value="ECO:0007669"/>
    <property type="project" value="UniProtKB-EC"/>
</dbReference>
<keyword evidence="2 6" id="KW-0479">Metal-binding</keyword>
<comment type="domain">
    <text evidence="6">The SBD domain (substrate-binding domain) mediates the interaction with substrate proteins. It is related to the TRAF family.</text>
</comment>
<comment type="similarity">
    <text evidence="1 6">Belongs to the SINA (Seven in absentia) family.</text>
</comment>
<dbReference type="Gene3D" id="2.60.210.10">
    <property type="entry name" value="Apoptosis, Tumor Necrosis Factor Receptor Associated Protein 2, Chain A"/>
    <property type="match status" value="1"/>
</dbReference>
<name>A0A8D3ATU9_SCOMX</name>
<evidence type="ECO:0000313" key="9">
    <source>
        <dbReference type="Proteomes" id="UP000694558"/>
    </source>
</evidence>
<comment type="catalytic activity">
    <reaction evidence="6">
        <text>S-ubiquitinyl-[E2 ubiquitin-conjugating enzyme]-L-cysteine + [acceptor protein]-L-lysine = [E2 ubiquitin-conjugating enzyme]-L-cysteine + N(6)-ubiquitinyl-[acceptor protein]-L-lysine.</text>
        <dbReference type="EC" id="2.3.2.27"/>
    </reaction>
</comment>
<dbReference type="InterPro" id="IPR018121">
    <property type="entry name" value="7-in-absentia-prot_TRAF-dom"/>
</dbReference>
<keyword evidence="3 5" id="KW-0863">Zinc-finger</keyword>
<evidence type="ECO:0000259" key="7">
    <source>
        <dbReference type="PROSITE" id="PS51081"/>
    </source>
</evidence>